<keyword evidence="2" id="KW-1185">Reference proteome</keyword>
<accession>A0A183HVN9</accession>
<evidence type="ECO:0000313" key="2">
    <source>
        <dbReference type="Proteomes" id="UP000267606"/>
    </source>
</evidence>
<sequence>MFLWKKPIRLIQIVPSQDTYEFVPKVREWHFRLVIRWHISLNWGKLFFCIQLVYSFEIYSTRNNVRFISLWYI</sequence>
<name>A0A183HVN9_9BILA</name>
<evidence type="ECO:0000313" key="1">
    <source>
        <dbReference type="EMBL" id="VDO77326.1"/>
    </source>
</evidence>
<reference evidence="3" key="1">
    <citation type="submission" date="2016-06" db="UniProtKB">
        <authorList>
            <consortium name="WormBaseParasite"/>
        </authorList>
    </citation>
    <scope>IDENTIFICATION</scope>
</reference>
<dbReference type="EMBL" id="UZAJ01016807">
    <property type="protein sequence ID" value="VDO77326.1"/>
    <property type="molecule type" value="Genomic_DNA"/>
</dbReference>
<protein>
    <submittedName>
        <fullName evidence="3">Ovule protein</fullName>
    </submittedName>
</protein>
<organism evidence="3">
    <name type="scientific">Onchocerca flexuosa</name>
    <dbReference type="NCBI Taxonomy" id="387005"/>
    <lineage>
        <taxon>Eukaryota</taxon>
        <taxon>Metazoa</taxon>
        <taxon>Ecdysozoa</taxon>
        <taxon>Nematoda</taxon>
        <taxon>Chromadorea</taxon>
        <taxon>Rhabditida</taxon>
        <taxon>Spirurina</taxon>
        <taxon>Spiruromorpha</taxon>
        <taxon>Filarioidea</taxon>
        <taxon>Onchocercidae</taxon>
        <taxon>Onchocerca</taxon>
    </lineage>
</organism>
<reference evidence="1 2" key="2">
    <citation type="submission" date="2018-11" db="EMBL/GenBank/DDBJ databases">
        <authorList>
            <consortium name="Pathogen Informatics"/>
        </authorList>
    </citation>
    <scope>NUCLEOTIDE SEQUENCE [LARGE SCALE GENOMIC DNA]</scope>
</reference>
<evidence type="ECO:0000313" key="3">
    <source>
        <dbReference type="WBParaSite" id="OFLC_0001155101-mRNA-1"/>
    </source>
</evidence>
<dbReference type="Proteomes" id="UP000267606">
    <property type="component" value="Unassembled WGS sequence"/>
</dbReference>
<dbReference type="AlphaFoldDB" id="A0A183HVN9"/>
<gene>
    <name evidence="1" type="ORF">OFLC_LOCUS11554</name>
</gene>
<proteinExistence type="predicted"/>
<dbReference type="WBParaSite" id="OFLC_0001155101-mRNA-1">
    <property type="protein sequence ID" value="OFLC_0001155101-mRNA-1"/>
    <property type="gene ID" value="OFLC_0001155101"/>
</dbReference>